<evidence type="ECO:0000313" key="2">
    <source>
        <dbReference type="Proteomes" id="UP001055072"/>
    </source>
</evidence>
<evidence type="ECO:0000313" key="1">
    <source>
        <dbReference type="EMBL" id="KAI0091717.1"/>
    </source>
</evidence>
<dbReference type="Proteomes" id="UP001055072">
    <property type="component" value="Unassembled WGS sequence"/>
</dbReference>
<dbReference type="EMBL" id="MU274905">
    <property type="protein sequence ID" value="KAI0091717.1"/>
    <property type="molecule type" value="Genomic_DNA"/>
</dbReference>
<keyword evidence="2" id="KW-1185">Reference proteome</keyword>
<proteinExistence type="predicted"/>
<comment type="caution">
    <text evidence="1">The sequence shown here is derived from an EMBL/GenBank/DDBJ whole genome shotgun (WGS) entry which is preliminary data.</text>
</comment>
<name>A0ACB8UBD6_9APHY</name>
<organism evidence="1 2">
    <name type="scientific">Irpex rosettiformis</name>
    <dbReference type="NCBI Taxonomy" id="378272"/>
    <lineage>
        <taxon>Eukaryota</taxon>
        <taxon>Fungi</taxon>
        <taxon>Dikarya</taxon>
        <taxon>Basidiomycota</taxon>
        <taxon>Agaricomycotina</taxon>
        <taxon>Agaricomycetes</taxon>
        <taxon>Polyporales</taxon>
        <taxon>Irpicaceae</taxon>
        <taxon>Irpex</taxon>
    </lineage>
</organism>
<sequence length="1056" mass="115927">MVNRLPLALPPIPRVQALHSTTFQPPPLDGSLTVSEAQDWHYEHSPNHPLFVYSDGNGINTTILWSDAVPAIHRAGYLVREIAQKNKYTSRPIFGILASNERMPVPETITYFTLLSGILRAGYSAFVISPRNSAAAVTYLLTRVSVSHVFVGSEDLLQDVSTEALKTIGDNGIQVPSTSRFPLFESLYTKNSNFTQLPVLDVQWDDQAVYLHSSGSTAFPKPLSYTHEQLMLVGLCPCFGERDLTGERFGFHSMPIFHGMGVMQLGWSAFAGLILTTFQPQTPPIVPTPGSIMKGIMDTKSVYTFCVPSFVEAWATNPSHVEYLKSMQGILYGGGPLSDAVGDDLAGQGVSIFPVYGNTEGGLHSVVLPSKAGGVGEWAYFAFSGVVKSYWDYDDEGNAELWLVSHSLQKPNVINVKANGEDAYATNDVFTPHPTKPGFWKIFGRKDDQIMHSTGEKTNPGPLESMLIRDTHVQAAVMFGRGRFNAGVLIDPKPAFKFDPANTEKLAEFRNAIWPTVEKLNAFAPQHSRIFKEMIIVSTPNKPFAYTAKNTPRRQSIIDDYDSEIDALYSEVEQTAQADVKPPSIWDLAHVTPFVREVIQSVLTRTVEDTDDIFVKGCDSLQATYIRNTLLRTLKAVGINTRALPNGFVYLHPTIIALAAFLVGQASPDMNKSNSDLKDRAISEMAQMLEKYGSDFPSHTPSEQAKIPSKDVVVLTGTTGALGAAILAALAVDPDIEHIYALNRKGTKPLVDRHWSTFKERGLDIELLKLPKVTLLEAEVQDEEFGLSQEAFKQPNIKSVRRLIDLAFASPHSSPAQFLFVSSVGVLRNITETGPVLEAAVSPIVSTGVGYSESKWVAENLLELAARNTSLRPTSVRVGQISGSASGAWNQTEWFPSLVKSSVTLGALPSISSAIQLIPLDAAARTIIELRNANEPYLHLAHPIPTPFSTILQPMSRELELPIVPFEEWSSSLERSGEALNASAEVEITRNNPALKLLDFFASEASRSSEDGAFGIKTLDITKARRLSHTLNELPELTETDVLGWLKYWRSVGFIN</sequence>
<accession>A0ACB8UBD6</accession>
<reference evidence="1" key="1">
    <citation type="journal article" date="2021" name="Environ. Microbiol.">
        <title>Gene family expansions and transcriptome signatures uncover fungal adaptations to wood decay.</title>
        <authorList>
            <person name="Hage H."/>
            <person name="Miyauchi S."/>
            <person name="Viragh M."/>
            <person name="Drula E."/>
            <person name="Min B."/>
            <person name="Chaduli D."/>
            <person name="Navarro D."/>
            <person name="Favel A."/>
            <person name="Norest M."/>
            <person name="Lesage-Meessen L."/>
            <person name="Balint B."/>
            <person name="Merenyi Z."/>
            <person name="de Eugenio L."/>
            <person name="Morin E."/>
            <person name="Martinez A.T."/>
            <person name="Baldrian P."/>
            <person name="Stursova M."/>
            <person name="Martinez M.J."/>
            <person name="Novotny C."/>
            <person name="Magnuson J.K."/>
            <person name="Spatafora J.W."/>
            <person name="Maurice S."/>
            <person name="Pangilinan J."/>
            <person name="Andreopoulos W."/>
            <person name="LaButti K."/>
            <person name="Hundley H."/>
            <person name="Na H."/>
            <person name="Kuo A."/>
            <person name="Barry K."/>
            <person name="Lipzen A."/>
            <person name="Henrissat B."/>
            <person name="Riley R."/>
            <person name="Ahrendt S."/>
            <person name="Nagy L.G."/>
            <person name="Grigoriev I.V."/>
            <person name="Martin F."/>
            <person name="Rosso M.N."/>
        </authorList>
    </citation>
    <scope>NUCLEOTIDE SEQUENCE</scope>
    <source>
        <strain evidence="1">CBS 384.51</strain>
    </source>
</reference>
<gene>
    <name evidence="1" type="ORF">BDY19DRAFT_904330</name>
</gene>
<protein>
    <submittedName>
        <fullName evidence="1">Uncharacterized protein</fullName>
    </submittedName>
</protein>